<keyword evidence="8" id="KW-1185">Reference proteome</keyword>
<accession>A0ABS0AZE8</accession>
<organism evidence="7 8">
    <name type="scientific">Candidatus Neptunichlamydia vexilliferae</name>
    <dbReference type="NCBI Taxonomy" id="1651774"/>
    <lineage>
        <taxon>Bacteria</taxon>
        <taxon>Pseudomonadati</taxon>
        <taxon>Chlamydiota</taxon>
        <taxon>Chlamydiia</taxon>
        <taxon>Parachlamydiales</taxon>
        <taxon>Simkaniaceae</taxon>
        <taxon>Candidatus Neptunichlamydia</taxon>
    </lineage>
</organism>
<gene>
    <name evidence="7" type="ORF">NEPTK9_001018</name>
</gene>
<feature type="transmembrane region" description="Helical" evidence="5">
    <location>
        <begin position="137"/>
        <end position="156"/>
    </location>
</feature>
<protein>
    <recommendedName>
        <fullName evidence="6">Peptidase S54 rhomboid domain-containing protein</fullName>
    </recommendedName>
</protein>
<dbReference type="EMBL" id="JAAEJV010000025">
    <property type="protein sequence ID" value="MBF5059504.1"/>
    <property type="molecule type" value="Genomic_DNA"/>
</dbReference>
<evidence type="ECO:0000256" key="4">
    <source>
        <dbReference type="ARBA" id="ARBA00023136"/>
    </source>
</evidence>
<name>A0ABS0AZE8_9BACT</name>
<evidence type="ECO:0000259" key="6">
    <source>
        <dbReference type="Pfam" id="PF01694"/>
    </source>
</evidence>
<dbReference type="Proteomes" id="UP001194714">
    <property type="component" value="Unassembled WGS sequence"/>
</dbReference>
<keyword evidence="2 5" id="KW-0812">Transmembrane</keyword>
<feature type="transmembrane region" description="Helical" evidence="5">
    <location>
        <begin position="20"/>
        <end position="39"/>
    </location>
</feature>
<evidence type="ECO:0000256" key="5">
    <source>
        <dbReference type="SAM" id="Phobius"/>
    </source>
</evidence>
<feature type="transmembrane region" description="Helical" evidence="5">
    <location>
        <begin position="79"/>
        <end position="99"/>
    </location>
</feature>
<dbReference type="Gene3D" id="1.20.1540.10">
    <property type="entry name" value="Rhomboid-like"/>
    <property type="match status" value="1"/>
</dbReference>
<dbReference type="Pfam" id="PF01694">
    <property type="entry name" value="Rhomboid"/>
    <property type="match status" value="1"/>
</dbReference>
<proteinExistence type="predicted"/>
<dbReference type="SUPFAM" id="SSF144091">
    <property type="entry name" value="Rhomboid-like"/>
    <property type="match status" value="1"/>
</dbReference>
<keyword evidence="4 5" id="KW-0472">Membrane</keyword>
<evidence type="ECO:0000256" key="2">
    <source>
        <dbReference type="ARBA" id="ARBA00022692"/>
    </source>
</evidence>
<evidence type="ECO:0000313" key="7">
    <source>
        <dbReference type="EMBL" id="MBF5059504.1"/>
    </source>
</evidence>
<feature type="transmembrane region" description="Helical" evidence="5">
    <location>
        <begin position="163"/>
        <end position="186"/>
    </location>
</feature>
<keyword evidence="3 5" id="KW-1133">Transmembrane helix</keyword>
<comment type="subcellular location">
    <subcellularLocation>
        <location evidence="1">Membrane</location>
        <topology evidence="1">Multi-pass membrane protein</topology>
    </subcellularLocation>
</comment>
<feature type="domain" description="Peptidase S54 rhomboid" evidence="6">
    <location>
        <begin position="83"/>
        <end position="214"/>
    </location>
</feature>
<sequence>MNHSSPFRSALVRAPKIIKGTAAATLIFSFFALFSNALFTKIFNFPSPQYLFSLTTWGVHKFFAWQFVSYLFIQPISEGVSLGSILRLLFDLYLLYMVGTAIIETRGKKHFIGLYFGGALFVGIVAYLSLLFSGSPFPFAGASPAIYILLISFVFLTPHARIMLFLMVPMQAKWLVFGLIGVNLFLDFSNGHFLSFFTTGAALVYGYLYPILVWEILSPFYRLHNIEKKMIYWKRKVSNHLSKSSLTLREK</sequence>
<evidence type="ECO:0000313" key="8">
    <source>
        <dbReference type="Proteomes" id="UP001194714"/>
    </source>
</evidence>
<comment type="caution">
    <text evidence="7">The sequence shown here is derived from an EMBL/GenBank/DDBJ whole genome shotgun (WGS) entry which is preliminary data.</text>
</comment>
<dbReference type="InterPro" id="IPR035952">
    <property type="entry name" value="Rhomboid-like_sf"/>
</dbReference>
<reference evidence="7 8" key="1">
    <citation type="submission" date="2020-01" db="EMBL/GenBank/DDBJ databases">
        <title>Draft genome sequence of Cand. Neptunochlamydia vexilliferae K9.</title>
        <authorList>
            <person name="Schulz F."/>
            <person name="Koestlbacher S."/>
            <person name="Wascher F."/>
            <person name="Pizzetti I."/>
            <person name="Horn M."/>
        </authorList>
    </citation>
    <scope>NUCLEOTIDE SEQUENCE [LARGE SCALE GENOMIC DNA]</scope>
    <source>
        <strain evidence="7 8">K9</strain>
    </source>
</reference>
<evidence type="ECO:0000256" key="1">
    <source>
        <dbReference type="ARBA" id="ARBA00004141"/>
    </source>
</evidence>
<dbReference type="InterPro" id="IPR022764">
    <property type="entry name" value="Peptidase_S54_rhomboid_dom"/>
</dbReference>
<feature type="transmembrane region" description="Helical" evidence="5">
    <location>
        <begin position="111"/>
        <end position="131"/>
    </location>
</feature>
<evidence type="ECO:0000256" key="3">
    <source>
        <dbReference type="ARBA" id="ARBA00022989"/>
    </source>
</evidence>
<feature type="transmembrane region" description="Helical" evidence="5">
    <location>
        <begin position="192"/>
        <end position="214"/>
    </location>
</feature>